<dbReference type="Proteomes" id="UP000654370">
    <property type="component" value="Unassembled WGS sequence"/>
</dbReference>
<dbReference type="PANTHER" id="PTHR21443:SF0">
    <property type="entry name" value="CONSERVED OLIGOMERIC GOLGI COMPLEX SUBUNIT 7"/>
    <property type="match status" value="1"/>
</dbReference>
<name>A0A8H7UI00_MORIS</name>
<evidence type="ECO:0000256" key="6">
    <source>
        <dbReference type="ARBA" id="ARBA00023034"/>
    </source>
</evidence>
<evidence type="ECO:0000313" key="10">
    <source>
        <dbReference type="EMBL" id="KAG2179799.1"/>
    </source>
</evidence>
<keyword evidence="4" id="KW-0813">Transport</keyword>
<feature type="compositionally biased region" description="Polar residues" evidence="9">
    <location>
        <begin position="584"/>
        <end position="593"/>
    </location>
</feature>
<evidence type="ECO:0000256" key="9">
    <source>
        <dbReference type="SAM" id="MobiDB-lite"/>
    </source>
</evidence>
<dbReference type="GO" id="GO:0017119">
    <property type="term" value="C:Golgi transport complex"/>
    <property type="evidence" value="ECO:0007669"/>
    <property type="project" value="InterPro"/>
</dbReference>
<keyword evidence="5" id="KW-0653">Protein transport</keyword>
<evidence type="ECO:0000256" key="4">
    <source>
        <dbReference type="ARBA" id="ARBA00022448"/>
    </source>
</evidence>
<dbReference type="PANTHER" id="PTHR21443">
    <property type="entry name" value="CONSERVED OLIGOMERIC GOLGI COMPLEX COMPONENT 7"/>
    <property type="match status" value="1"/>
</dbReference>
<reference evidence="10" key="1">
    <citation type="submission" date="2020-12" db="EMBL/GenBank/DDBJ databases">
        <title>Metabolic potential, ecology and presence of endohyphal bacteria is reflected in genomic diversity of Mucoromycotina.</title>
        <authorList>
            <person name="Muszewska A."/>
            <person name="Okrasinska A."/>
            <person name="Steczkiewicz K."/>
            <person name="Drgas O."/>
            <person name="Orlowska M."/>
            <person name="Perlinska-Lenart U."/>
            <person name="Aleksandrzak-Piekarczyk T."/>
            <person name="Szatraj K."/>
            <person name="Zielenkiewicz U."/>
            <person name="Pilsyk S."/>
            <person name="Malc E."/>
            <person name="Mieczkowski P."/>
            <person name="Kruszewska J.S."/>
            <person name="Biernat P."/>
            <person name="Pawlowska J."/>
        </authorList>
    </citation>
    <scope>NUCLEOTIDE SEQUENCE</scope>
    <source>
        <strain evidence="10">WA0000067209</strain>
    </source>
</reference>
<comment type="subcellular location">
    <subcellularLocation>
        <location evidence="1">Golgi apparatus membrane</location>
        <topology evidence="1">Peripheral membrane protein</topology>
    </subcellularLocation>
</comment>
<dbReference type="OrthoDB" id="249612at2759"/>
<accession>A0A8H7UI00</accession>
<evidence type="ECO:0000256" key="1">
    <source>
        <dbReference type="ARBA" id="ARBA00004395"/>
    </source>
</evidence>
<dbReference type="InterPro" id="IPR019335">
    <property type="entry name" value="COG7"/>
</dbReference>
<feature type="compositionally biased region" description="Polar residues" evidence="9">
    <location>
        <begin position="511"/>
        <end position="520"/>
    </location>
</feature>
<dbReference type="GO" id="GO:0006886">
    <property type="term" value="P:intracellular protein transport"/>
    <property type="evidence" value="ECO:0007669"/>
    <property type="project" value="InterPro"/>
</dbReference>
<proteinExistence type="inferred from homology"/>
<evidence type="ECO:0000256" key="5">
    <source>
        <dbReference type="ARBA" id="ARBA00022927"/>
    </source>
</evidence>
<organism evidence="10 11">
    <name type="scientific">Mortierella isabellina</name>
    <name type="common">Filamentous fungus</name>
    <name type="synonym">Umbelopsis isabellina</name>
    <dbReference type="NCBI Taxonomy" id="91625"/>
    <lineage>
        <taxon>Eukaryota</taxon>
        <taxon>Fungi</taxon>
        <taxon>Fungi incertae sedis</taxon>
        <taxon>Mucoromycota</taxon>
        <taxon>Mucoromycotina</taxon>
        <taxon>Umbelopsidomycetes</taxon>
        <taxon>Umbelopsidales</taxon>
        <taxon>Umbelopsidaceae</taxon>
        <taxon>Umbelopsis</taxon>
    </lineage>
</organism>
<protein>
    <recommendedName>
        <fullName evidence="3">Conserved oligomeric Golgi complex subunit 7</fullName>
    </recommendedName>
    <alternativeName>
        <fullName evidence="8">Component of oligomeric Golgi complex 7</fullName>
    </alternativeName>
</protein>
<dbReference type="EMBL" id="JAEPQZ010000006">
    <property type="protein sequence ID" value="KAG2179799.1"/>
    <property type="molecule type" value="Genomic_DNA"/>
</dbReference>
<comment type="caution">
    <text evidence="10">The sequence shown here is derived from an EMBL/GenBank/DDBJ whole genome shotgun (WGS) entry which is preliminary data.</text>
</comment>
<evidence type="ECO:0000313" key="11">
    <source>
        <dbReference type="Proteomes" id="UP000654370"/>
    </source>
</evidence>
<evidence type="ECO:0000256" key="2">
    <source>
        <dbReference type="ARBA" id="ARBA00005831"/>
    </source>
</evidence>
<evidence type="ECO:0000256" key="3">
    <source>
        <dbReference type="ARBA" id="ARBA00020984"/>
    </source>
</evidence>
<dbReference type="Pfam" id="PF10191">
    <property type="entry name" value="COG7"/>
    <property type="match status" value="4"/>
</dbReference>
<evidence type="ECO:0000256" key="8">
    <source>
        <dbReference type="ARBA" id="ARBA00031345"/>
    </source>
</evidence>
<dbReference type="GO" id="GO:0000139">
    <property type="term" value="C:Golgi membrane"/>
    <property type="evidence" value="ECO:0007669"/>
    <property type="project" value="UniProtKB-SubCell"/>
</dbReference>
<dbReference type="GO" id="GO:0006890">
    <property type="term" value="P:retrograde vesicle-mediated transport, Golgi to endoplasmic reticulum"/>
    <property type="evidence" value="ECO:0007669"/>
    <property type="project" value="TreeGrafter"/>
</dbReference>
<feature type="region of interest" description="Disordered" evidence="9">
    <location>
        <begin position="575"/>
        <end position="621"/>
    </location>
</feature>
<keyword evidence="7" id="KW-0472">Membrane</keyword>
<gene>
    <name evidence="10" type="ORF">INT43_003582</name>
</gene>
<keyword evidence="6" id="KW-0333">Golgi apparatus</keyword>
<comment type="similarity">
    <text evidence="2">Belongs to the COG7 family.</text>
</comment>
<dbReference type="AlphaFoldDB" id="A0A8H7UI00"/>
<keyword evidence="11" id="KW-1185">Reference proteome</keyword>
<feature type="region of interest" description="Disordered" evidence="9">
    <location>
        <begin position="504"/>
        <end position="533"/>
    </location>
</feature>
<dbReference type="GO" id="GO:0007030">
    <property type="term" value="P:Golgi organization"/>
    <property type="evidence" value="ECO:0007669"/>
    <property type="project" value="TreeGrafter"/>
</dbReference>
<evidence type="ECO:0000256" key="7">
    <source>
        <dbReference type="ARBA" id="ARBA00023136"/>
    </source>
</evidence>
<sequence>MAEHSATSDIPNVDHFSKADFEVKNWINLTLKSLAAEKKTDSVHSVHLEERTNVMVTRLQLHGSQISHKVKTTTEDVMQSIPLVLYDLQLMRNQVDSIKAGIETVRRDMSDEDTGNRSAVQRLRQLGLVKSRMEDCRTALRETENWSNLEQETRSTIQAGDFAKAAGQLASAQKSINVFQNTPDYERRKELLNQLQDELSNAIRPQLDLALKEHDAVTCHNLYNVCSQIALPEVYLDAYFEYCQIPIVQLWESAHLKEDQAGSKDSLKDFLSNFFKEAFIHISEEYNWCRSVFPDPREAMQAFIQNLFLNLNPSLSDRVASAQSYYGSDGLAHVADVFQITESFGLSLERLFSKSVVAAAENEPSGHRRSGSISARRKSQQILAIPLALRTSAHSEQEGWAYVLYDPFLQWQSQFTEQQKKILESVATALVHKLESSQGGGIDISHISSFRTSDAFEAARQAIDVCVKLTHGFGAAGLLKDLNDYFSNLTNKLIALVNKLNQDDDNKIDSAENNNNTVSMSDDEDELGSMQDQGDWSKFQNGLRLLAICKAMSQELMSLELRIQNSLETVKDIVEDKDHDDSPESSSPKSTRPPSIGPFSATTPTREQKRASIGHDNNTSKLVRRESASFRQHLVSEHSKTRFPKASISLLRSSALNNFELARLMSNISAIAEEESEKESSNGHIRLLATAQQAITQFTLACQHFVFDVVLRPVTDNFDKIMGMADIWTANSEEEGYGKRAVDDVELPQFSQAPSEYMTRIGEQLLILPQQLEVYADDEVLSFMIDELPFLSKSKSTASDRDIESKAEAIDQVNVEFDNTGENLEDTTYDESTYQNEDTEAPALPPIADVSTSVNEDLMAEEVLQKWTLAICHGAMQSLVHHITSDIRSLSPQGSQQLRVDIEYMVNVLSALDVRPSPSIIQLHMLLGLSDSELSQRLKDGNQEDKVLQRVAKVRGIELLKF</sequence>